<dbReference type="Pfam" id="PF01796">
    <property type="entry name" value="OB_ChsH2_C"/>
    <property type="match status" value="1"/>
</dbReference>
<dbReference type="RefSeq" id="WP_191244346.1">
    <property type="nucleotide sequence ID" value="NZ_BNAU01000002.1"/>
</dbReference>
<dbReference type="PANTHER" id="PTHR34075:SF5">
    <property type="entry name" value="BLR3430 PROTEIN"/>
    <property type="match status" value="1"/>
</dbReference>
<feature type="domain" description="ChsH2 rubredoxin-like zinc ribbon" evidence="2">
    <location>
        <begin position="18"/>
        <end position="54"/>
    </location>
</feature>
<reference evidence="4" key="1">
    <citation type="journal article" date="2019" name="Int. J. Syst. Evol. Microbiol.">
        <title>The Global Catalogue of Microorganisms (GCM) 10K type strain sequencing project: providing services to taxonomists for standard genome sequencing and annotation.</title>
        <authorList>
            <consortium name="The Broad Institute Genomics Platform"/>
            <consortium name="The Broad Institute Genome Sequencing Center for Infectious Disease"/>
            <person name="Wu L."/>
            <person name="Ma J."/>
        </authorList>
    </citation>
    <scope>NUCLEOTIDE SEQUENCE [LARGE SCALE GENOMIC DNA]</scope>
    <source>
        <strain evidence="4">CGMCC 4.7677</strain>
    </source>
</reference>
<feature type="domain" description="ChsH2 C-terminal OB-fold" evidence="1">
    <location>
        <begin position="57"/>
        <end position="121"/>
    </location>
</feature>
<gene>
    <name evidence="3" type="ORF">GCM10017786_21300</name>
</gene>
<dbReference type="InterPro" id="IPR052513">
    <property type="entry name" value="Thioester_dehydratase-like"/>
</dbReference>
<evidence type="ECO:0000313" key="3">
    <source>
        <dbReference type="EMBL" id="GHE89009.1"/>
    </source>
</evidence>
<dbReference type="InterPro" id="IPR022002">
    <property type="entry name" value="ChsH2_Znr"/>
</dbReference>
<name>A0ABQ3ITP0_9PSEU</name>
<accession>A0ABQ3ITP0</accession>
<protein>
    <recommendedName>
        <fullName evidence="5">DNA-binding protein</fullName>
    </recommendedName>
</protein>
<evidence type="ECO:0000259" key="1">
    <source>
        <dbReference type="Pfam" id="PF01796"/>
    </source>
</evidence>
<organism evidence="3 4">
    <name type="scientific">Amycolatopsis deserti</name>
    <dbReference type="NCBI Taxonomy" id="185696"/>
    <lineage>
        <taxon>Bacteria</taxon>
        <taxon>Bacillati</taxon>
        <taxon>Actinomycetota</taxon>
        <taxon>Actinomycetes</taxon>
        <taxon>Pseudonocardiales</taxon>
        <taxon>Pseudonocardiaceae</taxon>
        <taxon>Amycolatopsis</taxon>
    </lineage>
</organism>
<dbReference type="SUPFAM" id="SSF50249">
    <property type="entry name" value="Nucleic acid-binding proteins"/>
    <property type="match status" value="1"/>
</dbReference>
<sequence length="139" mass="15400">MPGRKPVPVPTPETQPFFDAAARGELRIQRCLDCGEPFFYPRPCCPFCASASLEWFTTSGRATLYSYTITHRPAPGFEQDAPYAIAVVQLAEGPRMMTNIVGIDNTPDNLVLDMDLRVTFETRGDVTIPQFTPAGTEVR</sequence>
<keyword evidence="4" id="KW-1185">Reference proteome</keyword>
<dbReference type="InterPro" id="IPR012340">
    <property type="entry name" value="NA-bd_OB-fold"/>
</dbReference>
<dbReference type="EMBL" id="BNAU01000002">
    <property type="protein sequence ID" value="GHE89009.1"/>
    <property type="molecule type" value="Genomic_DNA"/>
</dbReference>
<evidence type="ECO:0000259" key="2">
    <source>
        <dbReference type="Pfam" id="PF12172"/>
    </source>
</evidence>
<dbReference type="Proteomes" id="UP000605897">
    <property type="component" value="Unassembled WGS sequence"/>
</dbReference>
<proteinExistence type="predicted"/>
<evidence type="ECO:0000313" key="4">
    <source>
        <dbReference type="Proteomes" id="UP000605897"/>
    </source>
</evidence>
<comment type="caution">
    <text evidence="3">The sequence shown here is derived from an EMBL/GenBank/DDBJ whole genome shotgun (WGS) entry which is preliminary data.</text>
</comment>
<dbReference type="InterPro" id="IPR002878">
    <property type="entry name" value="ChsH2_C"/>
</dbReference>
<evidence type="ECO:0008006" key="5">
    <source>
        <dbReference type="Google" id="ProtNLM"/>
    </source>
</evidence>
<dbReference type="Pfam" id="PF12172">
    <property type="entry name" value="zf-ChsH2"/>
    <property type="match status" value="1"/>
</dbReference>
<dbReference type="PANTHER" id="PTHR34075">
    <property type="entry name" value="BLR3430 PROTEIN"/>
    <property type="match status" value="1"/>
</dbReference>
<dbReference type="Gene3D" id="6.10.30.10">
    <property type="match status" value="1"/>
</dbReference>